<reference evidence="1 2" key="1">
    <citation type="submission" date="2020-06" db="EMBL/GenBank/DDBJ databases">
        <authorList>
            <person name="Criscuolo A."/>
        </authorList>
    </citation>
    <scope>NUCLEOTIDE SEQUENCE [LARGE SCALE GENOMIC DNA]</scope>
    <source>
        <strain evidence="1">PXU-55</strain>
    </source>
</reference>
<organism evidence="1 2">
    <name type="scientific">Flavobacterium panici</name>
    <dbReference type="NCBI Taxonomy" id="2654843"/>
    <lineage>
        <taxon>Bacteria</taxon>
        <taxon>Pseudomonadati</taxon>
        <taxon>Bacteroidota</taxon>
        <taxon>Flavobacteriia</taxon>
        <taxon>Flavobacteriales</taxon>
        <taxon>Flavobacteriaceae</taxon>
        <taxon>Flavobacterium</taxon>
    </lineage>
</organism>
<evidence type="ECO:0000313" key="1">
    <source>
        <dbReference type="EMBL" id="CAC9973711.1"/>
    </source>
</evidence>
<protein>
    <submittedName>
        <fullName evidence="1">Uncharacterized protein</fullName>
    </submittedName>
</protein>
<keyword evidence="2" id="KW-1185">Reference proteome</keyword>
<dbReference type="EMBL" id="CAIJDE010000034">
    <property type="protein sequence ID" value="CAC9973711.1"/>
    <property type="molecule type" value="Genomic_DNA"/>
</dbReference>
<comment type="caution">
    <text evidence="1">The sequence shown here is derived from an EMBL/GenBank/DDBJ whole genome shotgun (WGS) entry which is preliminary data.</text>
</comment>
<accession>A0A9N8P135</accession>
<dbReference type="InterPro" id="IPR056955">
    <property type="entry name" value="ORC-CDC6-like"/>
</dbReference>
<evidence type="ECO:0000313" key="2">
    <source>
        <dbReference type="Proteomes" id="UP000533639"/>
    </source>
</evidence>
<proteinExistence type="predicted"/>
<dbReference type="RefSeq" id="WP_180857108.1">
    <property type="nucleotide sequence ID" value="NZ_CAIJDE010000034.1"/>
</dbReference>
<dbReference type="AlphaFoldDB" id="A0A9N8P135"/>
<dbReference type="Pfam" id="PF24389">
    <property type="entry name" value="ORC-CDC6-like"/>
    <property type="match status" value="1"/>
</dbReference>
<dbReference type="Proteomes" id="UP000533639">
    <property type="component" value="Unassembled WGS sequence"/>
</dbReference>
<sequence length="662" mass="77081">MKTQTNPFNITKAVDYSDEELDRFWVDFPMETGFKGIIKPTSDMPMIILGSKGSGKTHIMKHFSFTSQNLRWKNDILNGLKMDGYLGTYLRCSGLNGFKFKDKGEQVTEDWQTIFSYYLELWLSQLLLKNVIKILEEGSLIISNEHIISLEIMQLLDITEESQNIKNLSHLVRYFSELQKNIDYAINNKSFTQKKVSESIEILASPGSLIFGIPEVLNREIKEFQDIKFLYLLDEYENFTEDQQKYFNTLIRERKNPTCFKIGARRYGMRTHETLSAGEGIKAGSEFEIFDIDTIFRENKTGYNQFINDICLKRLDLAGIKIAKNEMSDYFETFNIDEFLKKIQTGDKGHFLALGKKLNLSKYKFIRARILANLEFNENILLERINIMLFYREWKKGADLLSASENISIACSKYWLHKVENEHYRIIQKFKYDILDVLARENGEKIRSVIGFDNIVKISNGIPRHVLIIMKHIFKWNEYFEMKTFKSKDLKISAQSQLNAIKDTTKWFVEDARIPGDDGSIAKDSIERLCDYLRELRFSDIPPECSISTFSLKSKLIPAEISRIINFLEQYSYIIEVGERRDKNTNSRYSTYQINGLLAVEWELSISRRGIVDLNSKELQTIFAPDSDNEFKSMIQSEKNKYNAPFADNTNTSASPTLFDKF</sequence>
<name>A0A9N8P135_9FLAO</name>
<gene>
    <name evidence="1" type="ORF">FLAPXU55_01397</name>
</gene>